<sequence length="229" mass="24388">MTTRGRGARAGPTVVALPSRNRTIAQFCLLDPACHHHTNPPPQCHPAQCCGPRACPSLARLLPEWLATSLLRLGGPSCFSTCICLLQPRQIAYSKALACCRASASLLTTLSMSVRHTTHAPTAFAVAAFAVVPRVRVCCAYVLSLPLLLTAVCLATAFLWTPPPPPLQQLPANLPPLAFRPHTIRAYIPLAAGRWPIGLLLAGHSPLKHLGSAAAYDLGLFQPSLVDAF</sequence>
<accession>A0A7C8MWB6</accession>
<gene>
    <name evidence="2" type="ORF">BDV95DRAFT_228446</name>
</gene>
<dbReference type="AlphaFoldDB" id="A0A7C8MWB6"/>
<evidence type="ECO:0000256" key="1">
    <source>
        <dbReference type="SAM" id="Phobius"/>
    </source>
</evidence>
<reference evidence="2 3" key="1">
    <citation type="submission" date="2020-01" db="EMBL/GenBank/DDBJ databases">
        <authorList>
            <consortium name="DOE Joint Genome Institute"/>
            <person name="Haridas S."/>
            <person name="Albert R."/>
            <person name="Binder M."/>
            <person name="Bloem J."/>
            <person name="Labutti K."/>
            <person name="Salamov A."/>
            <person name="Andreopoulos B."/>
            <person name="Baker S.E."/>
            <person name="Barry K."/>
            <person name="Bills G."/>
            <person name="Bluhm B.H."/>
            <person name="Cannon C."/>
            <person name="Castanera R."/>
            <person name="Culley D.E."/>
            <person name="Daum C."/>
            <person name="Ezra D."/>
            <person name="Gonzalez J.B."/>
            <person name="Henrissat B."/>
            <person name="Kuo A."/>
            <person name="Liang C."/>
            <person name="Lipzen A."/>
            <person name="Lutzoni F."/>
            <person name="Magnuson J."/>
            <person name="Mondo S."/>
            <person name="Nolan M."/>
            <person name="Ohm R."/>
            <person name="Pangilinan J."/>
            <person name="Park H.-J.H."/>
            <person name="Ramirez L."/>
            <person name="Alfaro M."/>
            <person name="Sun H."/>
            <person name="Tritt A."/>
            <person name="Yoshinaga Y."/>
            <person name="Zwiers L.-H.L."/>
            <person name="Turgeon B.G."/>
            <person name="Goodwin S.B."/>
            <person name="Spatafora J.W."/>
            <person name="Crous P.W."/>
            <person name="Grigoriev I.V."/>
        </authorList>
    </citation>
    <scope>NUCLEOTIDE SEQUENCE [LARGE SCALE GENOMIC DNA]</scope>
    <source>
        <strain evidence="2 3">CBS 611.86</strain>
    </source>
</reference>
<evidence type="ECO:0000313" key="3">
    <source>
        <dbReference type="Proteomes" id="UP000481861"/>
    </source>
</evidence>
<proteinExistence type="predicted"/>
<evidence type="ECO:0000313" key="2">
    <source>
        <dbReference type="EMBL" id="KAF2876525.1"/>
    </source>
</evidence>
<keyword evidence="1" id="KW-0472">Membrane</keyword>
<comment type="caution">
    <text evidence="2">The sequence shown here is derived from an EMBL/GenBank/DDBJ whole genome shotgun (WGS) entry which is preliminary data.</text>
</comment>
<protein>
    <submittedName>
        <fullName evidence="2">Uncharacterized protein</fullName>
    </submittedName>
</protein>
<organism evidence="2 3">
    <name type="scientific">Massariosphaeria phaeospora</name>
    <dbReference type="NCBI Taxonomy" id="100035"/>
    <lineage>
        <taxon>Eukaryota</taxon>
        <taxon>Fungi</taxon>
        <taxon>Dikarya</taxon>
        <taxon>Ascomycota</taxon>
        <taxon>Pezizomycotina</taxon>
        <taxon>Dothideomycetes</taxon>
        <taxon>Pleosporomycetidae</taxon>
        <taxon>Pleosporales</taxon>
        <taxon>Pleosporales incertae sedis</taxon>
        <taxon>Massariosphaeria</taxon>
    </lineage>
</organism>
<dbReference type="EMBL" id="JAADJZ010000003">
    <property type="protein sequence ID" value="KAF2876525.1"/>
    <property type="molecule type" value="Genomic_DNA"/>
</dbReference>
<dbReference type="Proteomes" id="UP000481861">
    <property type="component" value="Unassembled WGS sequence"/>
</dbReference>
<feature type="transmembrane region" description="Helical" evidence="1">
    <location>
        <begin position="138"/>
        <end position="160"/>
    </location>
</feature>
<name>A0A7C8MWB6_9PLEO</name>
<keyword evidence="1" id="KW-1133">Transmembrane helix</keyword>
<keyword evidence="1" id="KW-0812">Transmembrane</keyword>
<keyword evidence="3" id="KW-1185">Reference proteome</keyword>